<dbReference type="PANTHER" id="PTHR10174:SF130">
    <property type="entry name" value="ALPHA-TOCOPHEROL TRANSFER PROTEIN-LIKE"/>
    <property type="match status" value="1"/>
</dbReference>
<dbReference type="GO" id="GO:0016020">
    <property type="term" value="C:membrane"/>
    <property type="evidence" value="ECO:0007669"/>
    <property type="project" value="TreeGrafter"/>
</dbReference>
<proteinExistence type="predicted"/>
<dbReference type="SUPFAM" id="SSF52087">
    <property type="entry name" value="CRAL/TRIO domain"/>
    <property type="match status" value="1"/>
</dbReference>
<accession>A0A0K8SPV4</accession>
<dbReference type="GO" id="GO:1902936">
    <property type="term" value="F:phosphatidylinositol bisphosphate binding"/>
    <property type="evidence" value="ECO:0007669"/>
    <property type="project" value="TreeGrafter"/>
</dbReference>
<dbReference type="PROSITE" id="PS50191">
    <property type="entry name" value="CRAL_TRIO"/>
    <property type="match status" value="1"/>
</dbReference>
<dbReference type="AlphaFoldDB" id="A0A0K8SPV4"/>
<evidence type="ECO:0000259" key="2">
    <source>
        <dbReference type="PROSITE" id="PS50191"/>
    </source>
</evidence>
<feature type="region of interest" description="Disordered" evidence="1">
    <location>
        <begin position="1"/>
        <end position="40"/>
    </location>
</feature>
<dbReference type="InterPro" id="IPR036865">
    <property type="entry name" value="CRAL-TRIO_dom_sf"/>
</dbReference>
<evidence type="ECO:0000313" key="3">
    <source>
        <dbReference type="EMBL" id="JAG55321.1"/>
    </source>
</evidence>
<evidence type="ECO:0000256" key="1">
    <source>
        <dbReference type="SAM" id="MobiDB-lite"/>
    </source>
</evidence>
<dbReference type="Gene3D" id="3.40.525.10">
    <property type="entry name" value="CRAL-TRIO lipid binding domain"/>
    <property type="match status" value="1"/>
</dbReference>
<organism evidence="3">
    <name type="scientific">Lygus hesperus</name>
    <name type="common">Western plant bug</name>
    <dbReference type="NCBI Taxonomy" id="30085"/>
    <lineage>
        <taxon>Eukaryota</taxon>
        <taxon>Metazoa</taxon>
        <taxon>Ecdysozoa</taxon>
        <taxon>Arthropoda</taxon>
        <taxon>Hexapoda</taxon>
        <taxon>Insecta</taxon>
        <taxon>Pterygota</taxon>
        <taxon>Neoptera</taxon>
        <taxon>Paraneoptera</taxon>
        <taxon>Hemiptera</taxon>
        <taxon>Heteroptera</taxon>
        <taxon>Panheteroptera</taxon>
        <taxon>Cimicomorpha</taxon>
        <taxon>Miridae</taxon>
        <taxon>Mirini</taxon>
        <taxon>Lygus</taxon>
    </lineage>
</organism>
<reference evidence="3" key="1">
    <citation type="submission" date="2014-09" db="EMBL/GenBank/DDBJ databases">
        <authorList>
            <person name="Magalhaes I.L.F."/>
            <person name="Oliveira U."/>
            <person name="Santos F.R."/>
            <person name="Vidigal T.H.D.A."/>
            <person name="Brescovit A.D."/>
            <person name="Santos A.J."/>
        </authorList>
    </citation>
    <scope>NUCLEOTIDE SEQUENCE</scope>
</reference>
<name>A0A0K8SPV4_LYGHE</name>
<protein>
    <recommendedName>
        <fullName evidence="2">CRAL-TRIO domain-containing protein</fullName>
    </recommendedName>
</protein>
<dbReference type="InterPro" id="IPR036273">
    <property type="entry name" value="CRAL/TRIO_N_dom_sf"/>
</dbReference>
<feature type="region of interest" description="Disordered" evidence="1">
    <location>
        <begin position="316"/>
        <end position="335"/>
    </location>
</feature>
<sequence length="335" mass="37949">MKKSKRTANQVMKHVKAVRSRREGPTASANSIPESNRSSHTLPSVLTAASTPHAKAIELQKMTILLVREKLINDPLVPSDITDSQIVEYLNCTNFDPDRCVSYLKTAFKTMMELPQLFTGRDPSAPEAIQFWNVVYMAAFPKKSKEGYKFVYFGLKDPDPSHFNTVWNMKMYIMALEAIVRSSDLVPGFIFILDGKGMCLSHTPISQLRFLKKAIGYLQECSLVNMKKIHFVNASSMVERAYSLLKPFLNVNVTESLFFYTDGTMLAKTEDPSTLPPELGGTLSGSIPLFTEHLREVVESNAEYFKEDEDRRVMKFREARKPSTDTPTIKRPESR</sequence>
<dbReference type="PANTHER" id="PTHR10174">
    <property type="entry name" value="ALPHA-TOCOPHEROL TRANSFER PROTEIN-RELATED"/>
    <property type="match status" value="1"/>
</dbReference>
<feature type="compositionally biased region" description="Polar residues" evidence="1">
    <location>
        <begin position="27"/>
        <end position="40"/>
    </location>
</feature>
<dbReference type="Pfam" id="PF00650">
    <property type="entry name" value="CRAL_TRIO"/>
    <property type="match status" value="1"/>
</dbReference>
<dbReference type="PRINTS" id="PR00180">
    <property type="entry name" value="CRETINALDHBP"/>
</dbReference>
<dbReference type="EMBL" id="GBRD01010503">
    <property type="protein sequence ID" value="JAG55321.1"/>
    <property type="molecule type" value="Transcribed_RNA"/>
</dbReference>
<dbReference type="CDD" id="cd00170">
    <property type="entry name" value="SEC14"/>
    <property type="match status" value="1"/>
</dbReference>
<dbReference type="InterPro" id="IPR001251">
    <property type="entry name" value="CRAL-TRIO_dom"/>
</dbReference>
<dbReference type="SUPFAM" id="SSF46938">
    <property type="entry name" value="CRAL/TRIO N-terminal domain"/>
    <property type="match status" value="1"/>
</dbReference>
<feature type="domain" description="CRAL-TRIO" evidence="2">
    <location>
        <begin position="124"/>
        <end position="287"/>
    </location>
</feature>